<dbReference type="AlphaFoldDB" id="A0A381ZUM3"/>
<dbReference type="Gene3D" id="3.40.1440.50">
    <property type="match status" value="1"/>
</dbReference>
<accession>A0A381ZUM3</accession>
<reference evidence="1" key="1">
    <citation type="submission" date="2018-05" db="EMBL/GenBank/DDBJ databases">
        <authorList>
            <person name="Lanie J.A."/>
            <person name="Ng W.-L."/>
            <person name="Kazmierczak K.M."/>
            <person name="Andrzejewski T.M."/>
            <person name="Davidsen T.M."/>
            <person name="Wayne K.J."/>
            <person name="Tettelin H."/>
            <person name="Glass J.I."/>
            <person name="Rusch D."/>
            <person name="Podicherti R."/>
            <person name="Tsui H.-C.T."/>
            <person name="Winkler M.E."/>
        </authorList>
    </citation>
    <scope>NUCLEOTIDE SEQUENCE</scope>
</reference>
<organism evidence="1">
    <name type="scientific">marine metagenome</name>
    <dbReference type="NCBI Taxonomy" id="408172"/>
    <lineage>
        <taxon>unclassified sequences</taxon>
        <taxon>metagenomes</taxon>
        <taxon>ecological metagenomes</taxon>
    </lineage>
</organism>
<protein>
    <submittedName>
        <fullName evidence="1">Uncharacterized protein</fullName>
    </submittedName>
</protein>
<dbReference type="EMBL" id="UINC01022594">
    <property type="protein sequence ID" value="SVA92542.1"/>
    <property type="molecule type" value="Genomic_DNA"/>
</dbReference>
<sequence>MNYPTADTGHIYPEMSKYIDSNGFTFDHKEEITTEEFEEALTEKMHFVAHCVFNEKESFPKSNREFINGEDFEGKLVDYLKDSPYWEDEGAEWVYCIAYDGHIVKIGMSLSSLKKRFASYSCGTRKAMKKGSCSTTNYVITESNYHGITEGMKVEIYGIRIEKKYSTETAFGGRTRTMETLRGRGYEEWVTDIFIETTGHIPILCVQKGNSSE</sequence>
<gene>
    <name evidence="1" type="ORF">METZ01_LOCUS145396</name>
</gene>
<proteinExistence type="predicted"/>
<evidence type="ECO:0000313" key="1">
    <source>
        <dbReference type="EMBL" id="SVA92542.1"/>
    </source>
</evidence>
<name>A0A381ZUM3_9ZZZZ</name>